<protein>
    <submittedName>
        <fullName evidence="1">Uncharacterized protein</fullName>
    </submittedName>
</protein>
<name>A0A2P2Q1B6_RHIMU</name>
<proteinExistence type="predicted"/>
<sequence>MKEKGCYILINSRNGNLSNLFNFGLTKN</sequence>
<dbReference type="EMBL" id="GGEC01080307">
    <property type="protein sequence ID" value="MBX60791.1"/>
    <property type="molecule type" value="Transcribed_RNA"/>
</dbReference>
<organism evidence="1">
    <name type="scientific">Rhizophora mucronata</name>
    <name type="common">Asiatic mangrove</name>
    <dbReference type="NCBI Taxonomy" id="61149"/>
    <lineage>
        <taxon>Eukaryota</taxon>
        <taxon>Viridiplantae</taxon>
        <taxon>Streptophyta</taxon>
        <taxon>Embryophyta</taxon>
        <taxon>Tracheophyta</taxon>
        <taxon>Spermatophyta</taxon>
        <taxon>Magnoliopsida</taxon>
        <taxon>eudicotyledons</taxon>
        <taxon>Gunneridae</taxon>
        <taxon>Pentapetalae</taxon>
        <taxon>rosids</taxon>
        <taxon>fabids</taxon>
        <taxon>Malpighiales</taxon>
        <taxon>Rhizophoraceae</taxon>
        <taxon>Rhizophora</taxon>
    </lineage>
</organism>
<reference evidence="1" key="1">
    <citation type="submission" date="2018-02" db="EMBL/GenBank/DDBJ databases">
        <title>Rhizophora mucronata_Transcriptome.</title>
        <authorList>
            <person name="Meera S.P."/>
            <person name="Sreeshan A."/>
            <person name="Augustine A."/>
        </authorList>
    </citation>
    <scope>NUCLEOTIDE SEQUENCE</scope>
    <source>
        <tissue evidence="1">Leaf</tissue>
    </source>
</reference>
<accession>A0A2P2Q1B6</accession>
<dbReference type="AlphaFoldDB" id="A0A2P2Q1B6"/>
<evidence type="ECO:0000313" key="1">
    <source>
        <dbReference type="EMBL" id="MBX60791.1"/>
    </source>
</evidence>